<evidence type="ECO:0000256" key="3">
    <source>
        <dbReference type="ARBA" id="ARBA00022692"/>
    </source>
</evidence>
<feature type="transmembrane region" description="Helical" evidence="6">
    <location>
        <begin position="394"/>
        <end position="414"/>
    </location>
</feature>
<dbReference type="GO" id="GO:0005886">
    <property type="term" value="C:plasma membrane"/>
    <property type="evidence" value="ECO:0007669"/>
    <property type="project" value="UniProtKB-SubCell"/>
</dbReference>
<feature type="transmembrane region" description="Helical" evidence="6">
    <location>
        <begin position="150"/>
        <end position="170"/>
    </location>
</feature>
<accession>A0A4P7LL24</accession>
<evidence type="ECO:0000256" key="1">
    <source>
        <dbReference type="ARBA" id="ARBA00004651"/>
    </source>
</evidence>
<feature type="transmembrane region" description="Helical" evidence="6">
    <location>
        <begin position="364"/>
        <end position="382"/>
    </location>
</feature>
<evidence type="ECO:0000256" key="2">
    <source>
        <dbReference type="ARBA" id="ARBA00022475"/>
    </source>
</evidence>
<dbReference type="EMBL" id="CP038636">
    <property type="protein sequence ID" value="QBY55509.1"/>
    <property type="molecule type" value="Genomic_DNA"/>
</dbReference>
<dbReference type="KEGG" id="cox:E0W60_31310"/>
<geneLocation type="plasmid" evidence="7">
    <name>unnamed1</name>
</geneLocation>
<reference evidence="7 8" key="1">
    <citation type="submission" date="2019-03" db="EMBL/GenBank/DDBJ databases">
        <title>Efficiently degradation of phenoxyalkanoic acid herbicides by Cupriavidus oxalaticus strain X32.</title>
        <authorList>
            <person name="Sheng X."/>
        </authorList>
    </citation>
    <scope>NUCLEOTIDE SEQUENCE [LARGE SCALE GENOMIC DNA]</scope>
    <source>
        <strain evidence="7 8">X32</strain>
        <plasmid evidence="7 8">unnamed1</plasmid>
    </source>
</reference>
<evidence type="ECO:0000256" key="6">
    <source>
        <dbReference type="SAM" id="Phobius"/>
    </source>
</evidence>
<keyword evidence="2" id="KW-1003">Cell membrane</keyword>
<dbReference type="OrthoDB" id="9034221at2"/>
<evidence type="ECO:0000313" key="7">
    <source>
        <dbReference type="EMBL" id="QBY55509.1"/>
    </source>
</evidence>
<feature type="transmembrane region" description="Helical" evidence="6">
    <location>
        <begin position="335"/>
        <end position="357"/>
    </location>
</feature>
<sequence length="421" mass="45459">MAMSRLGAGATQVMGFEKKAPRVRNSLIAMAGVVGGQCANFGVMFLIGKFFGPANLGQYSFLMAIAMFIGAGIGLRYELACVARESETAMMAFVHACALAAGLSVILIAIALPVYGKVSLAVVAMAFSVFLQNALGYLLNTNERYVRMAVLRLVPNLVFLLFLIVAISFGVHERFQANVFEWHAVMAVLITVGLIPLSVSYPESRGVRLGFGFFRVNHSFARYGFPTILLNSCIIYAVPIFIPMLYGKEIAGVLALAYRVGMFPVALFTQSIGAVLRRDMLDSKGAKTAFRTAGEYLVVVALVALFSTVATYVGIDVLVAKGLDGKWRDVVPFFTILAPSFMASIIFGPISQIFIVFRDQRQELLLQFGSAVAILLIFTWAWQGSLQPKVAASLLSLSTTVFAALGVLAALRLAKRQPGTS</sequence>
<proteinExistence type="predicted"/>
<evidence type="ECO:0000256" key="4">
    <source>
        <dbReference type="ARBA" id="ARBA00022989"/>
    </source>
</evidence>
<feature type="transmembrane region" description="Helical" evidence="6">
    <location>
        <begin position="89"/>
        <end position="112"/>
    </location>
</feature>
<keyword evidence="3 6" id="KW-0812">Transmembrane</keyword>
<evidence type="ECO:0000256" key="5">
    <source>
        <dbReference type="ARBA" id="ARBA00023136"/>
    </source>
</evidence>
<dbReference type="PANTHER" id="PTHR30250:SF11">
    <property type="entry name" value="O-ANTIGEN TRANSPORTER-RELATED"/>
    <property type="match status" value="1"/>
</dbReference>
<name>A0A4P7LL24_9BURK</name>
<gene>
    <name evidence="7" type="ORF">E0W60_31310</name>
</gene>
<dbReference type="PANTHER" id="PTHR30250">
    <property type="entry name" value="PST FAMILY PREDICTED COLANIC ACID TRANSPORTER"/>
    <property type="match status" value="1"/>
</dbReference>
<keyword evidence="5 6" id="KW-0472">Membrane</keyword>
<keyword evidence="4 6" id="KW-1133">Transmembrane helix</keyword>
<protein>
    <recommendedName>
        <fullName evidence="9">Lipopolysaccharide biosynthesis protein</fullName>
    </recommendedName>
</protein>
<feature type="transmembrane region" description="Helical" evidence="6">
    <location>
        <begin position="118"/>
        <end position="138"/>
    </location>
</feature>
<feature type="transmembrane region" description="Helical" evidence="6">
    <location>
        <begin position="252"/>
        <end position="276"/>
    </location>
</feature>
<dbReference type="Proteomes" id="UP000295294">
    <property type="component" value="Plasmid unnamed1"/>
</dbReference>
<feature type="transmembrane region" description="Helical" evidence="6">
    <location>
        <begin position="27"/>
        <end position="47"/>
    </location>
</feature>
<evidence type="ECO:0000313" key="8">
    <source>
        <dbReference type="Proteomes" id="UP000295294"/>
    </source>
</evidence>
<feature type="transmembrane region" description="Helical" evidence="6">
    <location>
        <begin position="223"/>
        <end position="246"/>
    </location>
</feature>
<dbReference type="RefSeq" id="WP_135706750.1">
    <property type="nucleotide sequence ID" value="NZ_CP038636.1"/>
</dbReference>
<dbReference type="AlphaFoldDB" id="A0A4P7LL24"/>
<feature type="transmembrane region" description="Helical" evidence="6">
    <location>
        <begin position="182"/>
        <end position="202"/>
    </location>
</feature>
<feature type="transmembrane region" description="Helical" evidence="6">
    <location>
        <begin position="59"/>
        <end position="77"/>
    </location>
</feature>
<dbReference type="InterPro" id="IPR050833">
    <property type="entry name" value="Poly_Biosynth_Transport"/>
</dbReference>
<keyword evidence="7" id="KW-0614">Plasmid</keyword>
<evidence type="ECO:0008006" key="9">
    <source>
        <dbReference type="Google" id="ProtNLM"/>
    </source>
</evidence>
<organism evidence="7 8">
    <name type="scientific">Cupriavidus oxalaticus</name>
    <dbReference type="NCBI Taxonomy" id="96344"/>
    <lineage>
        <taxon>Bacteria</taxon>
        <taxon>Pseudomonadati</taxon>
        <taxon>Pseudomonadota</taxon>
        <taxon>Betaproteobacteria</taxon>
        <taxon>Burkholderiales</taxon>
        <taxon>Burkholderiaceae</taxon>
        <taxon>Cupriavidus</taxon>
    </lineage>
</organism>
<comment type="subcellular location">
    <subcellularLocation>
        <location evidence="1">Cell membrane</location>
        <topology evidence="1">Multi-pass membrane protein</topology>
    </subcellularLocation>
</comment>
<feature type="transmembrane region" description="Helical" evidence="6">
    <location>
        <begin position="296"/>
        <end position="315"/>
    </location>
</feature>